<dbReference type="FunFam" id="3.30.1360.40:FF:000002">
    <property type="entry name" value="DNA gyrase subunit A"/>
    <property type="match status" value="1"/>
</dbReference>
<dbReference type="Gene3D" id="1.10.268.10">
    <property type="entry name" value="Topoisomerase, domain 3"/>
    <property type="match status" value="1"/>
</dbReference>
<dbReference type="EC" id="5.6.2.2" evidence="3"/>
<dbReference type="GO" id="GO:0003677">
    <property type="term" value="F:DNA binding"/>
    <property type="evidence" value="ECO:0007669"/>
    <property type="project" value="UniProtKB-KW"/>
</dbReference>
<protein>
    <recommendedName>
        <fullName evidence="3">DNA topoisomerase (ATP-hydrolyzing)</fullName>
        <ecNumber evidence="3">5.6.2.2</ecNumber>
    </recommendedName>
</protein>
<dbReference type="EMBL" id="BARV01022246">
    <property type="protein sequence ID" value="GAI18847.1"/>
    <property type="molecule type" value="Genomic_DNA"/>
</dbReference>
<feature type="domain" description="Topo IIA-type catalytic" evidence="7">
    <location>
        <begin position="1"/>
        <end position="271"/>
    </location>
</feature>
<evidence type="ECO:0000256" key="2">
    <source>
        <dbReference type="ARBA" id="ARBA00008263"/>
    </source>
</evidence>
<dbReference type="InterPro" id="IPR013758">
    <property type="entry name" value="Topo_IIA_A/C_ab"/>
</dbReference>
<gene>
    <name evidence="8" type="ORF">S06H3_36691</name>
</gene>
<dbReference type="AlphaFoldDB" id="X1LHN0"/>
<dbReference type="Gene3D" id="3.30.1360.40">
    <property type="match status" value="1"/>
</dbReference>
<dbReference type="InterPro" id="IPR050220">
    <property type="entry name" value="Type_II_DNA_Topoisomerases"/>
</dbReference>
<evidence type="ECO:0000256" key="3">
    <source>
        <dbReference type="ARBA" id="ARBA00012895"/>
    </source>
</evidence>
<feature type="non-terminal residue" evidence="8">
    <location>
        <position position="1"/>
    </location>
</feature>
<dbReference type="GO" id="GO:0006265">
    <property type="term" value="P:DNA topological change"/>
    <property type="evidence" value="ECO:0007669"/>
    <property type="project" value="InterPro"/>
</dbReference>
<keyword evidence="4" id="KW-0799">Topoisomerase</keyword>
<dbReference type="GO" id="GO:0003918">
    <property type="term" value="F:DNA topoisomerase type II (double strand cut, ATP-hydrolyzing) activity"/>
    <property type="evidence" value="ECO:0007669"/>
    <property type="project" value="UniProtKB-EC"/>
</dbReference>
<dbReference type="Pfam" id="PF00521">
    <property type="entry name" value="DNA_topoisoIV"/>
    <property type="match status" value="1"/>
</dbReference>
<dbReference type="InterPro" id="IPR013760">
    <property type="entry name" value="Topo_IIA-like_dom_sf"/>
</dbReference>
<dbReference type="GO" id="GO:0005524">
    <property type="term" value="F:ATP binding"/>
    <property type="evidence" value="ECO:0007669"/>
    <property type="project" value="InterPro"/>
</dbReference>
<dbReference type="PANTHER" id="PTHR43493:SF5">
    <property type="entry name" value="DNA GYRASE SUBUNIT A, CHLOROPLASTIC_MITOCHONDRIAL"/>
    <property type="match status" value="1"/>
</dbReference>
<dbReference type="GO" id="GO:0005737">
    <property type="term" value="C:cytoplasm"/>
    <property type="evidence" value="ECO:0007669"/>
    <property type="project" value="TreeGrafter"/>
</dbReference>
<organism evidence="8">
    <name type="scientific">marine sediment metagenome</name>
    <dbReference type="NCBI Taxonomy" id="412755"/>
    <lineage>
        <taxon>unclassified sequences</taxon>
        <taxon>metagenomes</taxon>
        <taxon>ecological metagenomes</taxon>
    </lineage>
</organism>
<comment type="caution">
    <text evidence="8">The sequence shown here is derived from an EMBL/GenBank/DDBJ whole genome shotgun (WGS) entry which is preliminary data.</text>
</comment>
<comment type="catalytic activity">
    <reaction evidence="1">
        <text>ATP-dependent breakage, passage and rejoining of double-stranded DNA.</text>
        <dbReference type="EC" id="5.6.2.2"/>
    </reaction>
</comment>
<keyword evidence="5" id="KW-0238">DNA-binding</keyword>
<dbReference type="SMART" id="SM00434">
    <property type="entry name" value="TOP4c"/>
    <property type="match status" value="1"/>
</dbReference>
<dbReference type="PROSITE" id="PS52040">
    <property type="entry name" value="TOPO_IIA"/>
    <property type="match status" value="1"/>
</dbReference>
<evidence type="ECO:0000256" key="4">
    <source>
        <dbReference type="ARBA" id="ARBA00023029"/>
    </source>
</evidence>
<proteinExistence type="inferred from homology"/>
<evidence type="ECO:0000313" key="8">
    <source>
        <dbReference type="EMBL" id="GAI18847.1"/>
    </source>
</evidence>
<comment type="similarity">
    <text evidence="2">Belongs to the type II topoisomerase GyrA/ParC subunit family.</text>
</comment>
<keyword evidence="6" id="KW-0413">Isomerase</keyword>
<reference evidence="8" key="1">
    <citation type="journal article" date="2014" name="Front. Microbiol.">
        <title>High frequency of phylogenetically diverse reductive dehalogenase-homologous genes in deep subseafloor sedimentary metagenomes.</title>
        <authorList>
            <person name="Kawai M."/>
            <person name="Futagami T."/>
            <person name="Toyoda A."/>
            <person name="Takaki Y."/>
            <person name="Nishi S."/>
            <person name="Hori S."/>
            <person name="Arai W."/>
            <person name="Tsubouchi T."/>
            <person name="Morono Y."/>
            <person name="Uchiyama I."/>
            <person name="Ito T."/>
            <person name="Fujiyama A."/>
            <person name="Inagaki F."/>
            <person name="Takami H."/>
        </authorList>
    </citation>
    <scope>NUCLEOTIDE SEQUENCE</scope>
    <source>
        <strain evidence="8">Expedition CK06-06</strain>
    </source>
</reference>
<name>X1LHN0_9ZZZZ</name>
<dbReference type="InterPro" id="IPR013757">
    <property type="entry name" value="Topo_IIA_A_a_sf"/>
</dbReference>
<feature type="non-terminal residue" evidence="8">
    <location>
        <position position="271"/>
    </location>
</feature>
<dbReference type="GO" id="GO:0009330">
    <property type="term" value="C:DNA topoisomerase type II (double strand cut, ATP-hydrolyzing) complex"/>
    <property type="evidence" value="ECO:0007669"/>
    <property type="project" value="TreeGrafter"/>
</dbReference>
<evidence type="ECO:0000256" key="1">
    <source>
        <dbReference type="ARBA" id="ARBA00000185"/>
    </source>
</evidence>
<sequence>PLPQLLLNGCLGIAVGMATNIPPHNLLEIIDATIHLMDHPKATTKDLFQYVEGPDFPGGGVVFNKKGMVATYSQGRGPIVMRGKAEIKKKGKKTQILITEIPFQVKKADLVKEFAELVKEKRLPGVTDIRDESDKEGLRIVVDVSQKAFPKHILNRLYKFTRLQDTFYLNTVALVEGIQPRVLSLKEILRLFIKHRQVVVTRRTRFDLKRAKDRAHILKGLEKALKNIDSVIKTIKRSSLVKEAEKNLIKKFKLTKLQAQAILAIRLSSLA</sequence>
<dbReference type="Gene3D" id="3.90.199.10">
    <property type="entry name" value="Topoisomerase II, domain 5"/>
    <property type="match status" value="1"/>
</dbReference>
<dbReference type="InterPro" id="IPR002205">
    <property type="entry name" value="Topo_IIA_dom_A"/>
</dbReference>
<dbReference type="PANTHER" id="PTHR43493">
    <property type="entry name" value="DNA GYRASE/TOPOISOMERASE SUBUNIT A"/>
    <property type="match status" value="1"/>
</dbReference>
<evidence type="ECO:0000256" key="5">
    <source>
        <dbReference type="ARBA" id="ARBA00023125"/>
    </source>
</evidence>
<evidence type="ECO:0000256" key="6">
    <source>
        <dbReference type="ARBA" id="ARBA00023235"/>
    </source>
</evidence>
<accession>X1LHN0</accession>
<dbReference type="SUPFAM" id="SSF56719">
    <property type="entry name" value="Type II DNA topoisomerase"/>
    <property type="match status" value="1"/>
</dbReference>
<evidence type="ECO:0000259" key="7">
    <source>
        <dbReference type="PROSITE" id="PS52040"/>
    </source>
</evidence>